<name>A0A934S3P3_9BACT</name>
<keyword evidence="1" id="KW-0812">Transmembrane</keyword>
<proteinExistence type="predicted"/>
<dbReference type="Proteomes" id="UP000603141">
    <property type="component" value="Unassembled WGS sequence"/>
</dbReference>
<keyword evidence="3" id="KW-1185">Reference proteome</keyword>
<evidence type="ECO:0000256" key="1">
    <source>
        <dbReference type="SAM" id="Phobius"/>
    </source>
</evidence>
<evidence type="ECO:0000313" key="3">
    <source>
        <dbReference type="Proteomes" id="UP000603141"/>
    </source>
</evidence>
<organism evidence="2 3">
    <name type="scientific">Luteolibacter pohnpeiensis</name>
    <dbReference type="NCBI Taxonomy" id="454153"/>
    <lineage>
        <taxon>Bacteria</taxon>
        <taxon>Pseudomonadati</taxon>
        <taxon>Verrucomicrobiota</taxon>
        <taxon>Verrucomicrobiia</taxon>
        <taxon>Verrucomicrobiales</taxon>
        <taxon>Verrucomicrobiaceae</taxon>
        <taxon>Luteolibacter</taxon>
    </lineage>
</organism>
<dbReference type="EMBL" id="JAENIJ010000012">
    <property type="protein sequence ID" value="MBK1882595.1"/>
    <property type="molecule type" value="Genomic_DNA"/>
</dbReference>
<keyword evidence="1" id="KW-1133">Transmembrane helix</keyword>
<keyword evidence="1" id="KW-0472">Membrane</keyword>
<protein>
    <submittedName>
        <fullName evidence="2">Uncharacterized protein</fullName>
    </submittedName>
</protein>
<accession>A0A934S3P3</accession>
<feature type="transmembrane region" description="Helical" evidence="1">
    <location>
        <begin position="98"/>
        <end position="116"/>
    </location>
</feature>
<reference evidence="2" key="1">
    <citation type="submission" date="2021-01" db="EMBL/GenBank/DDBJ databases">
        <title>Modified the classification status of verrucomicrobia.</title>
        <authorList>
            <person name="Feng X."/>
        </authorList>
    </citation>
    <scope>NUCLEOTIDE SEQUENCE</scope>
    <source>
        <strain evidence="2">KCTC 22041</strain>
    </source>
</reference>
<comment type="caution">
    <text evidence="2">The sequence shown here is derived from an EMBL/GenBank/DDBJ whole genome shotgun (WGS) entry which is preliminary data.</text>
</comment>
<sequence>MQLTRFDRWLRERYVYETLIYTLSEPAKLPKGIQKSSKDLGPASHYNHLFITHDASAADELIQQLRANNQKFSTRIVDRDKWYVPLIAPKGKSVTWSFMWLIIGAISSTVITHLVIKILSSAEMKRILAESWKMITSG</sequence>
<dbReference type="AlphaFoldDB" id="A0A934S3P3"/>
<evidence type="ECO:0000313" key="2">
    <source>
        <dbReference type="EMBL" id="MBK1882595.1"/>
    </source>
</evidence>
<gene>
    <name evidence="2" type="ORF">JIN85_09220</name>
</gene>
<dbReference type="RefSeq" id="WP_200269886.1">
    <property type="nucleotide sequence ID" value="NZ_JAENIJ010000012.1"/>
</dbReference>